<keyword evidence="2" id="KW-1185">Reference proteome</keyword>
<dbReference type="Proteomes" id="UP000298097">
    <property type="component" value="Unassembled WGS sequence"/>
</dbReference>
<evidence type="ECO:0000313" key="2">
    <source>
        <dbReference type="Proteomes" id="UP000298097"/>
    </source>
</evidence>
<dbReference type="EMBL" id="RQEY01000016">
    <property type="protein sequence ID" value="TGK39798.1"/>
    <property type="molecule type" value="Genomic_DNA"/>
</dbReference>
<organism evidence="1 2">
    <name type="scientific">Leptospira andrefontaineae</name>
    <dbReference type="NCBI Taxonomy" id="2484976"/>
    <lineage>
        <taxon>Bacteria</taxon>
        <taxon>Pseudomonadati</taxon>
        <taxon>Spirochaetota</taxon>
        <taxon>Spirochaetia</taxon>
        <taxon>Leptospirales</taxon>
        <taxon>Leptospiraceae</taxon>
        <taxon>Leptospira</taxon>
    </lineage>
</organism>
<gene>
    <name evidence="1" type="ORF">EHO65_11415</name>
</gene>
<evidence type="ECO:0000313" key="1">
    <source>
        <dbReference type="EMBL" id="TGK39798.1"/>
    </source>
</evidence>
<dbReference type="AlphaFoldDB" id="A0A4R9H4I6"/>
<dbReference type="NCBIfam" id="TIGR04452">
    <property type="entry name" value="Lepto_Lipo_YY_C"/>
    <property type="match status" value="1"/>
</dbReference>
<name>A0A4R9H4I6_9LEPT</name>
<protein>
    <submittedName>
        <fullName evidence="1">TIGR04452 family lipoprotein</fullName>
    </submittedName>
</protein>
<comment type="caution">
    <text evidence="1">The sequence shown here is derived from an EMBL/GenBank/DDBJ whole genome shotgun (WGS) entry which is preliminary data.</text>
</comment>
<dbReference type="RefSeq" id="WP_135774392.1">
    <property type="nucleotide sequence ID" value="NZ_RQEY01000016.1"/>
</dbReference>
<reference evidence="1" key="1">
    <citation type="journal article" date="2019" name="PLoS Negl. Trop. Dis.">
        <title>Revisiting the worldwide diversity of Leptospira species in the environment.</title>
        <authorList>
            <person name="Vincent A.T."/>
            <person name="Schiettekatte O."/>
            <person name="Bourhy P."/>
            <person name="Veyrier F.J."/>
            <person name="Picardeau M."/>
        </authorList>
    </citation>
    <scope>NUCLEOTIDE SEQUENCE [LARGE SCALE GENOMIC DNA]</scope>
    <source>
        <strain evidence="1">201800301</strain>
    </source>
</reference>
<dbReference type="InterPro" id="IPR031030">
    <property type="entry name" value="Lepto_Lipo_YY_C"/>
</dbReference>
<accession>A0A4R9H4I6</accession>
<proteinExistence type="predicted"/>
<dbReference type="OrthoDB" id="342823at2"/>
<sequence>MGKLVTMLTVLSIGLITNCLIWDAVGLTETYRGDEAKKKLIGAARVGDYLMADIAYQEDGYTGEELISRTLLDVIMASLINETVMSLNESRYYRKREVNECAKVLSYSGPIFDFDSFVIYSFNSTCSLRPDNEIIDSRPKKDSNGESKNDK</sequence>
<keyword evidence="1" id="KW-0449">Lipoprotein</keyword>